<feature type="transmembrane region" description="Helical" evidence="5">
    <location>
        <begin position="176"/>
        <end position="194"/>
    </location>
</feature>
<evidence type="ECO:0000313" key="8">
    <source>
        <dbReference type="Proteomes" id="UP000468766"/>
    </source>
</evidence>
<dbReference type="EMBL" id="WBXO01000001">
    <property type="protein sequence ID" value="KAB2954417.1"/>
    <property type="molecule type" value="Genomic_DNA"/>
</dbReference>
<evidence type="ECO:0000256" key="2">
    <source>
        <dbReference type="ARBA" id="ARBA00022692"/>
    </source>
</evidence>
<keyword evidence="5" id="KW-0830">Ubiquinone</keyword>
<dbReference type="GO" id="GO:0003954">
    <property type="term" value="F:NADH dehydrogenase activity"/>
    <property type="evidence" value="ECO:0007669"/>
    <property type="project" value="TreeGrafter"/>
</dbReference>
<keyword evidence="5" id="KW-1278">Translocase</keyword>
<keyword evidence="7" id="KW-0560">Oxidoreductase</keyword>
<keyword evidence="5" id="KW-1003">Cell membrane</keyword>
<comment type="catalytic activity">
    <reaction evidence="5">
        <text>a quinone + NADH + 5 H(+)(in) = a quinol + NAD(+) + 4 H(+)(out)</text>
        <dbReference type="Rhea" id="RHEA:57888"/>
        <dbReference type="ChEBI" id="CHEBI:15378"/>
        <dbReference type="ChEBI" id="CHEBI:24646"/>
        <dbReference type="ChEBI" id="CHEBI:57540"/>
        <dbReference type="ChEBI" id="CHEBI:57945"/>
        <dbReference type="ChEBI" id="CHEBI:132124"/>
    </reaction>
</comment>
<dbReference type="HAMAP" id="MF_01350">
    <property type="entry name" value="NDH1_NuoH"/>
    <property type="match status" value="1"/>
</dbReference>
<reference evidence="7 8" key="1">
    <citation type="submission" date="2019-10" db="EMBL/GenBank/DDBJ databases">
        <title>Whole-genome sequence of the extremophile Heliorestis acidaminivorans DSM 24790.</title>
        <authorList>
            <person name="Kyndt J.A."/>
            <person name="Meyer T.E."/>
        </authorList>
    </citation>
    <scope>NUCLEOTIDE SEQUENCE [LARGE SCALE GENOMIC DNA]</scope>
    <source>
        <strain evidence="7 8">DSM 24790</strain>
    </source>
</reference>
<feature type="transmembrane region" description="Helical" evidence="5">
    <location>
        <begin position="34"/>
        <end position="55"/>
    </location>
</feature>
<comment type="function">
    <text evidence="5">NDH-1 shuttles electrons from NADH, via FMN and iron-sulfur (Fe-S) centers, to quinones in the respiratory chain. The immediate electron acceptor for the enzyme in this species is believed to be ubiquinone. Couples the redox reaction to proton translocation (for every two electrons transferred, four hydrogen ions are translocated across the cytoplasmic membrane), and thus conserves the redox energy in a proton gradient. This subunit may bind ubiquinone.</text>
</comment>
<dbReference type="InterPro" id="IPR001694">
    <property type="entry name" value="NADH_UbQ_OxRdtase_su1/FPO"/>
</dbReference>
<dbReference type="PROSITE" id="PS00668">
    <property type="entry name" value="COMPLEX1_ND1_2"/>
    <property type="match status" value="1"/>
</dbReference>
<proteinExistence type="inferred from homology"/>
<name>A0A6I0F6F6_9FIRM</name>
<dbReference type="Pfam" id="PF00146">
    <property type="entry name" value="NADHdh"/>
    <property type="match status" value="1"/>
</dbReference>
<dbReference type="AlphaFoldDB" id="A0A6I0F6F6"/>
<dbReference type="Proteomes" id="UP000468766">
    <property type="component" value="Unassembled WGS sequence"/>
</dbReference>
<dbReference type="InterPro" id="IPR018086">
    <property type="entry name" value="NADH_UbQ_OxRdtase_su1_CS"/>
</dbReference>
<evidence type="ECO:0000313" key="7">
    <source>
        <dbReference type="EMBL" id="KAB2954417.1"/>
    </source>
</evidence>
<organism evidence="7 8">
    <name type="scientific">Heliorestis acidaminivorans</name>
    <dbReference type="NCBI Taxonomy" id="553427"/>
    <lineage>
        <taxon>Bacteria</taxon>
        <taxon>Bacillati</taxon>
        <taxon>Bacillota</taxon>
        <taxon>Clostridia</taxon>
        <taxon>Eubacteriales</taxon>
        <taxon>Heliobacteriaceae</taxon>
        <taxon>Heliorestis</taxon>
    </lineage>
</organism>
<dbReference type="PANTHER" id="PTHR11432">
    <property type="entry name" value="NADH DEHYDROGENASE SUBUNIT 1"/>
    <property type="match status" value="1"/>
</dbReference>
<dbReference type="GO" id="GO:0048038">
    <property type="term" value="F:quinone binding"/>
    <property type="evidence" value="ECO:0007669"/>
    <property type="project" value="UniProtKB-KW"/>
</dbReference>
<dbReference type="OrthoDB" id="9803734at2"/>
<dbReference type="EC" id="7.1.1.-" evidence="5"/>
<protein>
    <recommendedName>
        <fullName evidence="5">NADH-quinone oxidoreductase subunit H</fullName>
        <ecNumber evidence="5">7.1.1.-</ecNumber>
    </recommendedName>
    <alternativeName>
        <fullName evidence="5">NADH dehydrogenase I subunit H</fullName>
    </alternativeName>
    <alternativeName>
        <fullName evidence="5">NDH-1 subunit H</fullName>
    </alternativeName>
</protein>
<feature type="transmembrane region" description="Helical" evidence="5">
    <location>
        <begin position="101"/>
        <end position="123"/>
    </location>
</feature>
<dbReference type="RefSeq" id="WP_151617863.1">
    <property type="nucleotide sequence ID" value="NZ_WBXO01000001.1"/>
</dbReference>
<feature type="transmembrane region" description="Helical" evidence="5">
    <location>
        <begin position="256"/>
        <end position="280"/>
    </location>
</feature>
<keyword evidence="2 5" id="KW-0812">Transmembrane</keyword>
<gene>
    <name evidence="5 7" type="primary">nuoH</name>
    <name evidence="7" type="ORF">F9B85_01655</name>
</gene>
<keyword evidence="3 5" id="KW-1133">Transmembrane helix</keyword>
<comment type="caution">
    <text evidence="7">The sequence shown here is derived from an EMBL/GenBank/DDBJ whole genome shotgun (WGS) entry which is preliminary data.</text>
</comment>
<dbReference type="NCBIfam" id="NF004741">
    <property type="entry name" value="PRK06076.1-2"/>
    <property type="match status" value="1"/>
</dbReference>
<evidence type="ECO:0000256" key="5">
    <source>
        <dbReference type="HAMAP-Rule" id="MF_01350"/>
    </source>
</evidence>
<feature type="transmembrane region" description="Helical" evidence="5">
    <location>
        <begin position="335"/>
        <end position="354"/>
    </location>
</feature>
<dbReference type="GO" id="GO:0016655">
    <property type="term" value="F:oxidoreductase activity, acting on NAD(P)H, quinone or similar compound as acceptor"/>
    <property type="evidence" value="ECO:0007669"/>
    <property type="project" value="UniProtKB-UniRule"/>
</dbReference>
<dbReference type="GO" id="GO:0009060">
    <property type="term" value="P:aerobic respiration"/>
    <property type="evidence" value="ECO:0007669"/>
    <property type="project" value="TreeGrafter"/>
</dbReference>
<feature type="transmembrane region" description="Helical" evidence="5">
    <location>
        <begin position="135"/>
        <end position="155"/>
    </location>
</feature>
<comment type="subunit">
    <text evidence="5">NDH-1 is composed of 14 different subunits. Subunits NuoA, H, J, K, L, M, N constitute the membrane sector of the complex.</text>
</comment>
<keyword evidence="5" id="KW-0874">Quinone</keyword>
<feature type="transmembrane region" description="Helical" evidence="5">
    <location>
        <begin position="206"/>
        <end position="225"/>
    </location>
</feature>
<comment type="similarity">
    <text evidence="5 6">Belongs to the complex I subunit 1 family.</text>
</comment>
<keyword evidence="5 6" id="KW-0520">NAD</keyword>
<evidence type="ECO:0000256" key="3">
    <source>
        <dbReference type="ARBA" id="ARBA00022989"/>
    </source>
</evidence>
<keyword evidence="4 5" id="KW-0472">Membrane</keyword>
<sequence>MNTNQDILLTIAATLRSFLDPLLGNPDVVDVTMYGVALAAILGIIFGNAVILVWAERKVAGYMQSRPGPNRVGPIGLLQTVADTIKLITKEDIRPKGVDRWVWFLAPVVLFVPTLAAYAVFPFSEGLIAVDLNIGLFYFLAVASTVTIPFLMAGWSSNNKYSLIGGMRSVAQMVSYEIPLVFSLIGVVMLVGSLKMSSIVEAQSGIWFIFLQPVAFLIYVIAATAETNRTPFDLVEGESEIVAGPMTEYSGMKWSLFFLAEYANLFAVSAIATTVFLGGWQPPPMPAVMRDAVAFIPGWIWFAAKTYFMIFLFMWFRWTFPRFRVDQLMSFGWKVLLPLALANILVTGVGIYAYRIAIGG</sequence>
<evidence type="ECO:0000256" key="1">
    <source>
        <dbReference type="ARBA" id="ARBA00004141"/>
    </source>
</evidence>
<comment type="subcellular location">
    <subcellularLocation>
        <location evidence="5 6">Cell membrane</location>
        <topology evidence="5 6">Multi-pass membrane protein</topology>
    </subcellularLocation>
    <subcellularLocation>
        <location evidence="1">Membrane</location>
        <topology evidence="1">Multi-pass membrane protein</topology>
    </subcellularLocation>
</comment>
<feature type="transmembrane region" description="Helical" evidence="5">
    <location>
        <begin position="292"/>
        <end position="315"/>
    </location>
</feature>
<dbReference type="PANTHER" id="PTHR11432:SF3">
    <property type="entry name" value="NADH-UBIQUINONE OXIDOREDUCTASE CHAIN 1"/>
    <property type="match status" value="1"/>
</dbReference>
<accession>A0A6I0F6F6</accession>
<evidence type="ECO:0000256" key="4">
    <source>
        <dbReference type="ARBA" id="ARBA00023136"/>
    </source>
</evidence>
<keyword evidence="8" id="KW-1185">Reference proteome</keyword>
<evidence type="ECO:0000256" key="6">
    <source>
        <dbReference type="RuleBase" id="RU000471"/>
    </source>
</evidence>
<dbReference type="GO" id="GO:0005886">
    <property type="term" value="C:plasma membrane"/>
    <property type="evidence" value="ECO:0007669"/>
    <property type="project" value="UniProtKB-SubCell"/>
</dbReference>